<dbReference type="GeneID" id="94197671"/>
<protein>
    <submittedName>
        <fullName evidence="2">Secreted antigen 1</fullName>
    </submittedName>
</protein>
<comment type="caution">
    <text evidence="2">The sequence shown here is derived from an EMBL/GenBank/DDBJ whole genome shotgun (WGS) entry which is preliminary data.</text>
</comment>
<dbReference type="Proteomes" id="UP001497744">
    <property type="component" value="Unassembled WGS sequence"/>
</dbReference>
<dbReference type="EMBL" id="BPLF01000006">
    <property type="protein sequence ID" value="GIX66190.1"/>
    <property type="molecule type" value="Genomic_DNA"/>
</dbReference>
<keyword evidence="3" id="KW-1185">Reference proteome</keyword>
<evidence type="ECO:0000256" key="1">
    <source>
        <dbReference type="SAM" id="MobiDB-lite"/>
    </source>
</evidence>
<gene>
    <name evidence="2" type="ORF">BcabD6B2_56260</name>
</gene>
<evidence type="ECO:0000313" key="3">
    <source>
        <dbReference type="Proteomes" id="UP001497744"/>
    </source>
</evidence>
<feature type="compositionally biased region" description="Polar residues" evidence="1">
    <location>
        <begin position="503"/>
        <end position="514"/>
    </location>
</feature>
<proteinExistence type="predicted"/>
<feature type="compositionally biased region" description="Low complexity" evidence="1">
    <location>
        <begin position="404"/>
        <end position="413"/>
    </location>
</feature>
<feature type="compositionally biased region" description="Low complexity" evidence="1">
    <location>
        <begin position="523"/>
        <end position="535"/>
    </location>
</feature>
<feature type="compositionally biased region" description="Basic and acidic residues" evidence="1">
    <location>
        <begin position="478"/>
        <end position="495"/>
    </location>
</feature>
<name>A0AAV4M1W2_BABCB</name>
<organism evidence="2 3">
    <name type="scientific">Babesia caballi</name>
    <dbReference type="NCBI Taxonomy" id="5871"/>
    <lineage>
        <taxon>Eukaryota</taxon>
        <taxon>Sar</taxon>
        <taxon>Alveolata</taxon>
        <taxon>Apicomplexa</taxon>
        <taxon>Aconoidasida</taxon>
        <taxon>Piroplasmida</taxon>
        <taxon>Babesiidae</taxon>
        <taxon>Babesia</taxon>
    </lineage>
</organism>
<reference evidence="2 3" key="1">
    <citation type="submission" date="2021-06" db="EMBL/GenBank/DDBJ databases">
        <title>Genome sequence of Babesia caballi.</title>
        <authorList>
            <person name="Yamagishi J."/>
            <person name="Kidaka T."/>
            <person name="Ochi A."/>
        </authorList>
    </citation>
    <scope>NUCLEOTIDE SEQUENCE [LARGE SCALE GENOMIC DNA]</scope>
    <source>
        <strain evidence="2">USDA-D6B2</strain>
    </source>
</reference>
<dbReference type="AlphaFoldDB" id="A0AAV4M1W2"/>
<feature type="region of interest" description="Disordered" evidence="1">
    <location>
        <begin position="404"/>
        <end position="538"/>
    </location>
</feature>
<accession>A0AAV4M1W2</accession>
<feature type="compositionally biased region" description="Low complexity" evidence="1">
    <location>
        <begin position="458"/>
        <end position="476"/>
    </location>
</feature>
<feature type="compositionally biased region" description="Polar residues" evidence="1">
    <location>
        <begin position="414"/>
        <end position="426"/>
    </location>
</feature>
<dbReference type="RefSeq" id="XP_067718259.1">
    <property type="nucleotide sequence ID" value="XM_067862158.1"/>
</dbReference>
<evidence type="ECO:0000313" key="2">
    <source>
        <dbReference type="EMBL" id="GIX66190.1"/>
    </source>
</evidence>
<sequence>MNGVLDGLGNDGHKKEPKNLKEALNFLAALSENTHLTAQIAERLKQEAAKYLLEDKLTTGYYAITAGLKNVLGTAKTVREYIVSEQKKKDYETYNDLPHDNNCADSCVAILLELLPKLHATLYYLYFRTDSTLSGRIGGDWAMYKCNEDTEDLCKWFTDASGGGVIADSEEKLLPGGYTGPDELRDTNGHILGEELSNLVDPEAADGYLQKLLFVLSFNISLSRASTAAAVSCIDAFCKSVTSGVFDSDGAYNNISYQLNSICAALPNNLKPLTGGVLGRKFLESLFQDSEKDLVEILRRDAYNSYVGWLKVKLSMLFTFIDEMQKECAKWNPSSIYQKDVVGPFVYGFTYGRRWSRGGSIYEIGPQLVKDIAKLTGSCTSANDGTLAAFWKCLYPTSITCPVPSSTSESPTVNHNNESPSRTVAITTKEKKVEVVSESQGQSSPPTPTAEPVASAYSTSSGAETSADSSATSGASIKHNEQTTHTSNSDDHGTRFQEGGPSGANSSPSCSTGESCPDHTQYGSSEGSSGTEVGTRMGDHRVNNAQSTITIGGATGGAAVLGGGCAALYFLNVGGIKTLITGVP</sequence>